<keyword evidence="3" id="KW-1185">Reference proteome</keyword>
<evidence type="ECO:0000256" key="1">
    <source>
        <dbReference type="SAM" id="MobiDB-lite"/>
    </source>
</evidence>
<reference evidence="2" key="1">
    <citation type="journal article" date="2023" name="Mol. Phylogenet. Evol.">
        <title>Genome-scale phylogeny and comparative genomics of the fungal order Sordariales.</title>
        <authorList>
            <person name="Hensen N."/>
            <person name="Bonometti L."/>
            <person name="Westerberg I."/>
            <person name="Brannstrom I.O."/>
            <person name="Guillou S."/>
            <person name="Cros-Aarteil S."/>
            <person name="Calhoun S."/>
            <person name="Haridas S."/>
            <person name="Kuo A."/>
            <person name="Mondo S."/>
            <person name="Pangilinan J."/>
            <person name="Riley R."/>
            <person name="LaButti K."/>
            <person name="Andreopoulos B."/>
            <person name="Lipzen A."/>
            <person name="Chen C."/>
            <person name="Yan M."/>
            <person name="Daum C."/>
            <person name="Ng V."/>
            <person name="Clum A."/>
            <person name="Steindorff A."/>
            <person name="Ohm R.A."/>
            <person name="Martin F."/>
            <person name="Silar P."/>
            <person name="Natvig D.O."/>
            <person name="Lalanne C."/>
            <person name="Gautier V."/>
            <person name="Ament-Velasquez S.L."/>
            <person name="Kruys A."/>
            <person name="Hutchinson M.I."/>
            <person name="Powell A.J."/>
            <person name="Barry K."/>
            <person name="Miller A.N."/>
            <person name="Grigoriev I.V."/>
            <person name="Debuchy R."/>
            <person name="Gladieux P."/>
            <person name="Hiltunen Thoren M."/>
            <person name="Johannesson H."/>
        </authorList>
    </citation>
    <scope>NUCLEOTIDE SEQUENCE</scope>
    <source>
        <strain evidence="2">SMH4131-1</strain>
    </source>
</reference>
<evidence type="ECO:0000313" key="3">
    <source>
        <dbReference type="Proteomes" id="UP001286456"/>
    </source>
</evidence>
<gene>
    <name evidence="2" type="ORF">B0T19DRAFT_456447</name>
</gene>
<dbReference type="Proteomes" id="UP001286456">
    <property type="component" value="Unassembled WGS sequence"/>
</dbReference>
<reference evidence="2" key="2">
    <citation type="submission" date="2023-06" db="EMBL/GenBank/DDBJ databases">
        <authorList>
            <consortium name="Lawrence Berkeley National Laboratory"/>
            <person name="Haridas S."/>
            <person name="Hensen N."/>
            <person name="Bonometti L."/>
            <person name="Westerberg I."/>
            <person name="Brannstrom I.O."/>
            <person name="Guillou S."/>
            <person name="Cros-Aarteil S."/>
            <person name="Calhoun S."/>
            <person name="Kuo A."/>
            <person name="Mondo S."/>
            <person name="Pangilinan J."/>
            <person name="Riley R."/>
            <person name="Labutti K."/>
            <person name="Andreopoulos B."/>
            <person name="Lipzen A."/>
            <person name="Chen C."/>
            <person name="Yanf M."/>
            <person name="Daum C."/>
            <person name="Ng V."/>
            <person name="Clum A."/>
            <person name="Steindorff A."/>
            <person name="Ohm R."/>
            <person name="Martin F."/>
            <person name="Silar P."/>
            <person name="Natvig D."/>
            <person name="Lalanne C."/>
            <person name="Gautier V."/>
            <person name="Ament-Velasquez S.L."/>
            <person name="Kruys A."/>
            <person name="Hutchinson M.I."/>
            <person name="Powell A.J."/>
            <person name="Barry K."/>
            <person name="Miller A.N."/>
            <person name="Grigoriev I.V."/>
            <person name="Debuchy R."/>
            <person name="Gladieux P."/>
            <person name="Thoren M.H."/>
            <person name="Johannesson H."/>
        </authorList>
    </citation>
    <scope>NUCLEOTIDE SEQUENCE</scope>
    <source>
        <strain evidence="2">SMH4131-1</strain>
    </source>
</reference>
<proteinExistence type="predicted"/>
<feature type="compositionally biased region" description="Basic and acidic residues" evidence="1">
    <location>
        <begin position="122"/>
        <end position="132"/>
    </location>
</feature>
<name>A0AAE0IWQ1_9PEZI</name>
<accession>A0AAE0IWQ1</accession>
<organism evidence="2 3">
    <name type="scientific">Cercophora scortea</name>
    <dbReference type="NCBI Taxonomy" id="314031"/>
    <lineage>
        <taxon>Eukaryota</taxon>
        <taxon>Fungi</taxon>
        <taxon>Dikarya</taxon>
        <taxon>Ascomycota</taxon>
        <taxon>Pezizomycotina</taxon>
        <taxon>Sordariomycetes</taxon>
        <taxon>Sordariomycetidae</taxon>
        <taxon>Sordariales</taxon>
        <taxon>Lasiosphaeriaceae</taxon>
        <taxon>Cercophora</taxon>
    </lineage>
</organism>
<protein>
    <submittedName>
        <fullName evidence="2">Uncharacterized protein</fullName>
    </submittedName>
</protein>
<comment type="caution">
    <text evidence="2">The sequence shown here is derived from an EMBL/GenBank/DDBJ whole genome shotgun (WGS) entry which is preliminary data.</text>
</comment>
<evidence type="ECO:0000313" key="2">
    <source>
        <dbReference type="EMBL" id="KAK3331941.1"/>
    </source>
</evidence>
<dbReference type="EMBL" id="JAUEPO010000002">
    <property type="protein sequence ID" value="KAK3331941.1"/>
    <property type="molecule type" value="Genomic_DNA"/>
</dbReference>
<dbReference type="AlphaFoldDB" id="A0AAE0IWQ1"/>
<sequence>MSTHNPNDGQKVTSTKTAPYKTEGAGEIPTSSLAADSIRAGGVFASNRGAEVGSGATEDTRARAPGTKDSAFAGVETQTAYAGAAPSYVNVPVAKGGPKGANLTEGGFAGSGTGEGALPEPGSRRDPARLAEENMGLGRMEGRTSGGRAGGEGEQPFGALERDESL</sequence>
<feature type="region of interest" description="Disordered" evidence="1">
    <location>
        <begin position="48"/>
        <end position="70"/>
    </location>
</feature>
<feature type="compositionally biased region" description="Polar residues" evidence="1">
    <location>
        <begin position="1"/>
        <end position="17"/>
    </location>
</feature>
<feature type="region of interest" description="Disordered" evidence="1">
    <location>
        <begin position="1"/>
        <end position="33"/>
    </location>
</feature>
<feature type="region of interest" description="Disordered" evidence="1">
    <location>
        <begin position="98"/>
        <end position="166"/>
    </location>
</feature>
<feature type="compositionally biased region" description="Gly residues" evidence="1">
    <location>
        <begin position="144"/>
        <end position="153"/>
    </location>
</feature>